<dbReference type="InterPro" id="IPR038237">
    <property type="entry name" value="Ribosomal_eS4_central_sf"/>
</dbReference>
<sequence>MHCKIQSVESSPNCILYIKTHDGREIRSYDPRIEANDTIKLELEAGANPNIYIGWGLYEVKI</sequence>
<evidence type="ECO:0000259" key="1">
    <source>
        <dbReference type="Pfam" id="PF00900"/>
    </source>
</evidence>
<proteinExistence type="predicted"/>
<name>A0A200PYF7_MACCD</name>
<dbReference type="EMBL" id="MVGT01003750">
    <property type="protein sequence ID" value="OVA03234.1"/>
    <property type="molecule type" value="Genomic_DNA"/>
</dbReference>
<dbReference type="Gene3D" id="2.40.50.740">
    <property type="match status" value="1"/>
</dbReference>
<dbReference type="InterPro" id="IPR013845">
    <property type="entry name" value="Ribosomal_eS4_central_region"/>
</dbReference>
<evidence type="ECO:0000313" key="2">
    <source>
        <dbReference type="EMBL" id="OVA03234.1"/>
    </source>
</evidence>
<reference evidence="2 3" key="1">
    <citation type="journal article" date="2017" name="Mol. Plant">
        <title>The Genome of Medicinal Plant Macleaya cordata Provides New Insights into Benzylisoquinoline Alkaloids Metabolism.</title>
        <authorList>
            <person name="Liu X."/>
            <person name="Liu Y."/>
            <person name="Huang P."/>
            <person name="Ma Y."/>
            <person name="Qing Z."/>
            <person name="Tang Q."/>
            <person name="Cao H."/>
            <person name="Cheng P."/>
            <person name="Zheng Y."/>
            <person name="Yuan Z."/>
            <person name="Zhou Y."/>
            <person name="Liu J."/>
            <person name="Tang Z."/>
            <person name="Zhuo Y."/>
            <person name="Zhang Y."/>
            <person name="Yu L."/>
            <person name="Huang J."/>
            <person name="Yang P."/>
            <person name="Peng Q."/>
            <person name="Zhang J."/>
            <person name="Jiang W."/>
            <person name="Zhang Z."/>
            <person name="Lin K."/>
            <person name="Ro D.K."/>
            <person name="Chen X."/>
            <person name="Xiong X."/>
            <person name="Shang Y."/>
            <person name="Huang S."/>
            <person name="Zeng J."/>
        </authorList>
    </citation>
    <scope>NUCLEOTIDE SEQUENCE [LARGE SCALE GENOMIC DNA]</scope>
    <source>
        <strain evidence="3">cv. BLH2017</strain>
        <tissue evidence="2">Root</tissue>
    </source>
</reference>
<accession>A0A200PYF7</accession>
<dbReference type="AlphaFoldDB" id="A0A200PYF7"/>
<keyword evidence="2" id="KW-0687">Ribonucleoprotein</keyword>
<dbReference type="STRING" id="56857.A0A200PYF7"/>
<dbReference type="InParanoid" id="A0A200PYF7"/>
<evidence type="ECO:0000313" key="3">
    <source>
        <dbReference type="Proteomes" id="UP000195402"/>
    </source>
</evidence>
<keyword evidence="2" id="KW-0689">Ribosomal protein</keyword>
<dbReference type="Pfam" id="PF00900">
    <property type="entry name" value="Ribosomal_S4e"/>
    <property type="match status" value="1"/>
</dbReference>
<comment type="caution">
    <text evidence="2">The sequence shown here is derived from an EMBL/GenBank/DDBJ whole genome shotgun (WGS) entry which is preliminary data.</text>
</comment>
<dbReference type="Proteomes" id="UP000195402">
    <property type="component" value="Unassembled WGS sequence"/>
</dbReference>
<organism evidence="2 3">
    <name type="scientific">Macleaya cordata</name>
    <name type="common">Five-seeded plume-poppy</name>
    <name type="synonym">Bocconia cordata</name>
    <dbReference type="NCBI Taxonomy" id="56857"/>
    <lineage>
        <taxon>Eukaryota</taxon>
        <taxon>Viridiplantae</taxon>
        <taxon>Streptophyta</taxon>
        <taxon>Embryophyta</taxon>
        <taxon>Tracheophyta</taxon>
        <taxon>Spermatophyta</taxon>
        <taxon>Magnoliopsida</taxon>
        <taxon>Ranunculales</taxon>
        <taxon>Papaveraceae</taxon>
        <taxon>Papaveroideae</taxon>
        <taxon>Macleaya</taxon>
    </lineage>
</organism>
<feature type="domain" description="Small ribosomal subunit protein eS4 central region" evidence="1">
    <location>
        <begin position="3"/>
        <end position="46"/>
    </location>
</feature>
<dbReference type="GO" id="GO:0005840">
    <property type="term" value="C:ribosome"/>
    <property type="evidence" value="ECO:0007669"/>
    <property type="project" value="UniProtKB-KW"/>
</dbReference>
<protein>
    <submittedName>
        <fullName evidence="2">Ribosomal protein S4e</fullName>
    </submittedName>
</protein>
<keyword evidence="3" id="KW-1185">Reference proteome</keyword>
<gene>
    <name evidence="2" type="ORF">BVC80_8453g12</name>
</gene>